<sequence>MAGSVSFGSGISGMSRIDSALADSDFPKSKSNFRPSGEKVVDYTWKALDMSRNFQNRELKFATNISGQNIYSNPEEHYRLTREAINSLSKYLKKQKKNSNYTKAMEEAIAVIENAKTDSEYLMMCRNVLIAS</sequence>
<comment type="caution">
    <text evidence="1">The sequence shown here is derived from an EMBL/GenBank/DDBJ whole genome shotgun (WGS) entry which is preliminary data.</text>
</comment>
<protein>
    <submittedName>
        <fullName evidence="1">Uncharacterized protein</fullName>
    </submittedName>
</protein>
<dbReference type="Proteomes" id="UP000027997">
    <property type="component" value="Unassembled WGS sequence"/>
</dbReference>
<proteinExistence type="predicted"/>
<reference evidence="1 2" key="1">
    <citation type="submission" date="2014-06" db="EMBL/GenBank/DDBJ databases">
        <title>Whole Genome Sequences of Three Symbiotic Endozoicomonas Bacteria.</title>
        <authorList>
            <person name="Neave M.J."/>
            <person name="Apprill A."/>
            <person name="Voolstra C.R."/>
        </authorList>
    </citation>
    <scope>NUCLEOTIDE SEQUENCE [LARGE SCALE GENOMIC DNA]</scope>
    <source>
        <strain evidence="1 2">DSM 22380</strain>
    </source>
</reference>
<dbReference type="EMBL" id="JOJP01000001">
    <property type="protein sequence ID" value="KEI70834.1"/>
    <property type="molecule type" value="Genomic_DNA"/>
</dbReference>
<dbReference type="AlphaFoldDB" id="A0A081K9K8"/>
<accession>A0A081K9K8</accession>
<keyword evidence="2" id="KW-1185">Reference proteome</keyword>
<name>A0A081K9K8_9GAMM</name>
<gene>
    <name evidence="1" type="ORF">GV64_08800</name>
</gene>
<evidence type="ECO:0000313" key="1">
    <source>
        <dbReference type="EMBL" id="KEI70834.1"/>
    </source>
</evidence>
<dbReference type="Pfam" id="PF09474">
    <property type="entry name" value="Type_III_YscX"/>
    <property type="match status" value="1"/>
</dbReference>
<dbReference type="STRING" id="305900.GV64_08800"/>
<dbReference type="InterPro" id="IPR012672">
    <property type="entry name" value="T3SS_YscX"/>
</dbReference>
<evidence type="ECO:0000313" key="2">
    <source>
        <dbReference type="Proteomes" id="UP000027997"/>
    </source>
</evidence>
<organism evidence="1 2">
    <name type="scientific">Endozoicomonas elysicola</name>
    <dbReference type="NCBI Taxonomy" id="305900"/>
    <lineage>
        <taxon>Bacteria</taxon>
        <taxon>Pseudomonadati</taxon>
        <taxon>Pseudomonadota</taxon>
        <taxon>Gammaproteobacteria</taxon>
        <taxon>Oceanospirillales</taxon>
        <taxon>Endozoicomonadaceae</taxon>
        <taxon>Endozoicomonas</taxon>
    </lineage>
</organism>
<dbReference type="RefSeq" id="WP_020580545.1">
    <property type="nucleotide sequence ID" value="NZ_JOJP01000001.1"/>
</dbReference>